<feature type="signal peptide" evidence="2">
    <location>
        <begin position="1"/>
        <end position="21"/>
    </location>
</feature>
<dbReference type="InterPro" id="IPR054293">
    <property type="entry name" value="DUF7029"/>
</dbReference>
<organism evidence="5 6">
    <name type="scientific">Rhizodiscina lignyota</name>
    <dbReference type="NCBI Taxonomy" id="1504668"/>
    <lineage>
        <taxon>Eukaryota</taxon>
        <taxon>Fungi</taxon>
        <taxon>Dikarya</taxon>
        <taxon>Ascomycota</taxon>
        <taxon>Pezizomycotina</taxon>
        <taxon>Dothideomycetes</taxon>
        <taxon>Pleosporomycetidae</taxon>
        <taxon>Aulographales</taxon>
        <taxon>Rhizodiscinaceae</taxon>
        <taxon>Rhizodiscina</taxon>
    </lineage>
</organism>
<dbReference type="Proteomes" id="UP000799772">
    <property type="component" value="Unassembled WGS sequence"/>
</dbReference>
<evidence type="ECO:0000313" key="6">
    <source>
        <dbReference type="Proteomes" id="UP000799772"/>
    </source>
</evidence>
<feature type="domain" description="DUF7223" evidence="4">
    <location>
        <begin position="212"/>
        <end position="443"/>
    </location>
</feature>
<keyword evidence="6" id="KW-1185">Reference proteome</keyword>
<sequence>MSFVTVLTFRLLALFVGISHALELQPIRQGIGHNDKHHSFDKRDFSALDLSSAETFLWGAPGQSETTIANLTVFMPGDNENILSLEKLNSVLTAVHCYPSELALGFESDSSFAYAKGVWDWVNGADNHTFLLVAGAGDCGRNSRRIPYQVSSISYDEARNVAHLHGTEGSWKDLAHTYEMHVGRVPMSDSFNVTKRDYTKDETMDLNHDLSFQTTVSTGPLSGTLVCNPCGTTGTMDFDFTIKTTLLIPTDVQLQMQLQGVSAYASIKLTATSNFGTKIPVFRKSLFKIPLDGISIPEILTFGPAIDIQVGADFTPFEGSISLLTGATATIPDDSFVQVDLLDPSNDQGSGWSPSISTQDTTIQAQADMDLKAFFMPSLELEAEVLGIGLETGLQFQMPYVDVKAAVIDSPGGGACSLGDSYQAALKVTPTWGFAIKFNAGTVSGVGPIDITLGNAAWPIGNPLCYGFDPVSSSPTTMVTSVVSTSPSPTGAGPSPSSGFSSVPFSNSTVQRREMRVRS</sequence>
<evidence type="ECO:0000313" key="5">
    <source>
        <dbReference type="EMBL" id="KAF2093685.1"/>
    </source>
</evidence>
<gene>
    <name evidence="5" type="ORF">NA57DRAFT_81188</name>
</gene>
<name>A0A9P4M1P3_9PEZI</name>
<dbReference type="OrthoDB" id="160645at2759"/>
<evidence type="ECO:0000256" key="1">
    <source>
        <dbReference type="SAM" id="MobiDB-lite"/>
    </source>
</evidence>
<feature type="region of interest" description="Disordered" evidence="1">
    <location>
        <begin position="482"/>
        <end position="519"/>
    </location>
</feature>
<comment type="caution">
    <text evidence="5">The sequence shown here is derived from an EMBL/GenBank/DDBJ whole genome shotgun (WGS) entry which is preliminary data.</text>
</comment>
<feature type="domain" description="DUF7029" evidence="3">
    <location>
        <begin position="76"/>
        <end position="179"/>
    </location>
</feature>
<feature type="compositionally biased region" description="Low complexity" evidence="1">
    <location>
        <begin position="482"/>
        <end position="509"/>
    </location>
</feature>
<dbReference type="InterPro" id="IPR055647">
    <property type="entry name" value="DUF7223"/>
</dbReference>
<proteinExistence type="predicted"/>
<evidence type="ECO:0000259" key="3">
    <source>
        <dbReference type="Pfam" id="PF22974"/>
    </source>
</evidence>
<feature type="chain" id="PRO_5040221522" evidence="2">
    <location>
        <begin position="22"/>
        <end position="519"/>
    </location>
</feature>
<reference evidence="5" key="1">
    <citation type="journal article" date="2020" name="Stud. Mycol.">
        <title>101 Dothideomycetes genomes: a test case for predicting lifestyles and emergence of pathogens.</title>
        <authorList>
            <person name="Haridas S."/>
            <person name="Albert R."/>
            <person name="Binder M."/>
            <person name="Bloem J."/>
            <person name="Labutti K."/>
            <person name="Salamov A."/>
            <person name="Andreopoulos B."/>
            <person name="Baker S."/>
            <person name="Barry K."/>
            <person name="Bills G."/>
            <person name="Bluhm B."/>
            <person name="Cannon C."/>
            <person name="Castanera R."/>
            <person name="Culley D."/>
            <person name="Daum C."/>
            <person name="Ezra D."/>
            <person name="Gonzalez J."/>
            <person name="Henrissat B."/>
            <person name="Kuo A."/>
            <person name="Liang C."/>
            <person name="Lipzen A."/>
            <person name="Lutzoni F."/>
            <person name="Magnuson J."/>
            <person name="Mondo S."/>
            <person name="Nolan M."/>
            <person name="Ohm R."/>
            <person name="Pangilinan J."/>
            <person name="Park H.-J."/>
            <person name="Ramirez L."/>
            <person name="Alfaro M."/>
            <person name="Sun H."/>
            <person name="Tritt A."/>
            <person name="Yoshinaga Y."/>
            <person name="Zwiers L.-H."/>
            <person name="Turgeon B."/>
            <person name="Goodwin S."/>
            <person name="Spatafora J."/>
            <person name="Crous P."/>
            <person name="Grigoriev I."/>
        </authorList>
    </citation>
    <scope>NUCLEOTIDE SEQUENCE</scope>
    <source>
        <strain evidence="5">CBS 133067</strain>
    </source>
</reference>
<protein>
    <submittedName>
        <fullName evidence="5">Uncharacterized protein</fullName>
    </submittedName>
</protein>
<dbReference type="Pfam" id="PF23865">
    <property type="entry name" value="DUF7223"/>
    <property type="match status" value="1"/>
</dbReference>
<dbReference type="AlphaFoldDB" id="A0A9P4M1P3"/>
<dbReference type="EMBL" id="ML978137">
    <property type="protein sequence ID" value="KAF2093685.1"/>
    <property type="molecule type" value="Genomic_DNA"/>
</dbReference>
<evidence type="ECO:0000259" key="4">
    <source>
        <dbReference type="Pfam" id="PF23865"/>
    </source>
</evidence>
<accession>A0A9P4M1P3</accession>
<dbReference type="Pfam" id="PF22974">
    <property type="entry name" value="DUF7029"/>
    <property type="match status" value="1"/>
</dbReference>
<keyword evidence="2" id="KW-0732">Signal</keyword>
<evidence type="ECO:0000256" key="2">
    <source>
        <dbReference type="SAM" id="SignalP"/>
    </source>
</evidence>